<dbReference type="PANTHER" id="PTHR34985">
    <property type="entry name" value="SLR0554 PROTEIN"/>
    <property type="match status" value="1"/>
</dbReference>
<feature type="domain" description="Virulence-associated protein E-like" evidence="1">
    <location>
        <begin position="478"/>
        <end position="695"/>
    </location>
</feature>
<evidence type="ECO:0000259" key="1">
    <source>
        <dbReference type="Pfam" id="PF05272"/>
    </source>
</evidence>
<comment type="caution">
    <text evidence="2">The sequence shown here is derived from an EMBL/GenBank/DDBJ whole genome shotgun (WGS) entry which is preliminary data.</text>
</comment>
<dbReference type="Proteomes" id="UP001470288">
    <property type="component" value="Unassembled WGS sequence"/>
</dbReference>
<keyword evidence="3" id="KW-1185">Reference proteome</keyword>
<dbReference type="InterPro" id="IPR007936">
    <property type="entry name" value="VapE-like_dom"/>
</dbReference>
<dbReference type="PANTHER" id="PTHR34985:SF1">
    <property type="entry name" value="SLR0554 PROTEIN"/>
    <property type="match status" value="1"/>
</dbReference>
<proteinExistence type="predicted"/>
<sequence length="803" mass="90931">MQNNREIRISTGGSRKAMSWPVCVLMWSEFVEKLKTPQRGSETLEQYLALPKSQQDELKDVGGFVGGTLAGNRRKAANVEGRDLVTLDLDNIPAGKTDEILKRVGGLGCASAVYSTRKHADYAPRLRVIIPLDRTVIADEYEPAARKLASLIGMEYCDPTTFEASRMMYWASCCSDSRYVFEVFDHPFCNADGLLAMYGDWQDVAQWPRVPVEDAIERRRVARQEDPTAKRGVIGAFCRTYSITQAMDKFIPGMYEETSIPGRYTYTGGSTTGGAVVYDGDLFLYSHHATDPCSCQLVNAFDLIRLHLYGDRDNEAKEGTPVNKLPSFVAMSHLAMDDKAVSDLVAKERFEKAKDAFRDPVQQPTGDSTEYDLSWLSQLTKDGNGRFEKTINNVVLILENDPILKGKIATDEFSNAGMVLGHLPWDKREEKRRWTEVDDAGFYRYIEAFYGITGREKLDNALLLVSAQNKINDVKEYLQGLKWDGVKRVDTLLSRYLGAEDTAYTRAVMRKSLCAAVGRAVIGAVKYDYMPIFTGPQGIGKSTFLAIIGKEWFSDSLTTFEGKEAAELIQGTWINEIGELSAFTKQETQVIKQFLSKTNDIYRAAYGRRTEKYPRRCVFFGTSNDSEFLKDVTGNRRFWPVDVGVHPAQRSVWRDLPEEVDQIWAEAYAYWAMGEPLYLSKDVEALAVEQQNAHRESSGKEGLIIEFLEKKIPQNWDQLSLQERRMFWNGNLKCEGELVQREKVCAMEIWTECLNGDTKYFKRSDSTEINNILTGLGGWERNKSKRRFGPYGILAGFERCQKV</sequence>
<evidence type="ECO:0000313" key="3">
    <source>
        <dbReference type="Proteomes" id="UP001470288"/>
    </source>
</evidence>
<reference evidence="2 3" key="1">
    <citation type="submission" date="2024-03" db="EMBL/GenBank/DDBJ databases">
        <title>Human intestinal bacterial collection.</title>
        <authorList>
            <person name="Pauvert C."/>
            <person name="Hitch T.C.A."/>
            <person name="Clavel T."/>
        </authorList>
    </citation>
    <scope>NUCLEOTIDE SEQUENCE [LARGE SCALE GENOMIC DNA]</scope>
    <source>
        <strain evidence="2 3">CLA-AA-H78B</strain>
    </source>
</reference>
<name>A0ABV1HZM3_9FIRM</name>
<dbReference type="Pfam" id="PF05272">
    <property type="entry name" value="VapE-like_dom"/>
    <property type="match status" value="1"/>
</dbReference>
<evidence type="ECO:0000313" key="2">
    <source>
        <dbReference type="EMBL" id="MEQ2578371.1"/>
    </source>
</evidence>
<protein>
    <submittedName>
        <fullName evidence="2">Virulence-associated E family protein</fullName>
    </submittedName>
</protein>
<accession>A0ABV1HZM3</accession>
<dbReference type="RefSeq" id="WP_349144096.1">
    <property type="nucleotide sequence ID" value="NZ_JBBMFC010000008.1"/>
</dbReference>
<dbReference type="EMBL" id="JBBMFC010000008">
    <property type="protein sequence ID" value="MEQ2578371.1"/>
    <property type="molecule type" value="Genomic_DNA"/>
</dbReference>
<gene>
    <name evidence="2" type="ORF">WMO62_05850</name>
</gene>
<organism evidence="2 3">
    <name type="scientific">Hominiventricola aquisgranensis</name>
    <dbReference type="NCBI Taxonomy" id="3133164"/>
    <lineage>
        <taxon>Bacteria</taxon>
        <taxon>Bacillati</taxon>
        <taxon>Bacillota</taxon>
        <taxon>Clostridia</taxon>
        <taxon>Lachnospirales</taxon>
        <taxon>Lachnospiraceae</taxon>
        <taxon>Hominiventricola</taxon>
    </lineage>
</organism>